<organism evidence="1 2">
    <name type="scientific">Parasponia andersonii</name>
    <name type="common">Sponia andersonii</name>
    <dbReference type="NCBI Taxonomy" id="3476"/>
    <lineage>
        <taxon>Eukaryota</taxon>
        <taxon>Viridiplantae</taxon>
        <taxon>Streptophyta</taxon>
        <taxon>Embryophyta</taxon>
        <taxon>Tracheophyta</taxon>
        <taxon>Spermatophyta</taxon>
        <taxon>Magnoliopsida</taxon>
        <taxon>eudicotyledons</taxon>
        <taxon>Gunneridae</taxon>
        <taxon>Pentapetalae</taxon>
        <taxon>rosids</taxon>
        <taxon>fabids</taxon>
        <taxon>Rosales</taxon>
        <taxon>Cannabaceae</taxon>
        <taxon>Parasponia</taxon>
    </lineage>
</organism>
<accession>A0A2P5BM56</accession>
<comment type="caution">
    <text evidence="1">The sequence shown here is derived from an EMBL/GenBank/DDBJ whole genome shotgun (WGS) entry which is preliminary data.</text>
</comment>
<dbReference type="EMBL" id="JXTB01000252">
    <property type="protein sequence ID" value="PON49892.1"/>
    <property type="molecule type" value="Genomic_DNA"/>
</dbReference>
<dbReference type="AlphaFoldDB" id="A0A2P5BM56"/>
<protein>
    <submittedName>
        <fullName evidence="1">Uncharacterized protein</fullName>
    </submittedName>
</protein>
<gene>
    <name evidence="1" type="ORF">PanWU01x14_227000</name>
</gene>
<dbReference type="Proteomes" id="UP000237105">
    <property type="component" value="Unassembled WGS sequence"/>
</dbReference>
<evidence type="ECO:0000313" key="1">
    <source>
        <dbReference type="EMBL" id="PON49892.1"/>
    </source>
</evidence>
<name>A0A2P5BM56_PARAD</name>
<reference evidence="2" key="1">
    <citation type="submission" date="2016-06" db="EMBL/GenBank/DDBJ databases">
        <title>Parallel loss of symbiosis genes in relatives of nitrogen-fixing non-legume Parasponia.</title>
        <authorList>
            <person name="Van Velzen R."/>
            <person name="Holmer R."/>
            <person name="Bu F."/>
            <person name="Rutten L."/>
            <person name="Van Zeijl A."/>
            <person name="Liu W."/>
            <person name="Santuari L."/>
            <person name="Cao Q."/>
            <person name="Sharma T."/>
            <person name="Shen D."/>
            <person name="Roswanjaya Y."/>
            <person name="Wardhani T."/>
            <person name="Kalhor M.S."/>
            <person name="Jansen J."/>
            <person name="Van den Hoogen J."/>
            <person name="Gungor B."/>
            <person name="Hartog M."/>
            <person name="Hontelez J."/>
            <person name="Verver J."/>
            <person name="Yang W.-C."/>
            <person name="Schijlen E."/>
            <person name="Repin R."/>
            <person name="Schilthuizen M."/>
            <person name="Schranz E."/>
            <person name="Heidstra R."/>
            <person name="Miyata K."/>
            <person name="Fedorova E."/>
            <person name="Kohlen W."/>
            <person name="Bisseling T."/>
            <person name="Smit S."/>
            <person name="Geurts R."/>
        </authorList>
    </citation>
    <scope>NUCLEOTIDE SEQUENCE [LARGE SCALE GENOMIC DNA]</scope>
    <source>
        <strain evidence="2">cv. WU1-14</strain>
    </source>
</reference>
<evidence type="ECO:0000313" key="2">
    <source>
        <dbReference type="Proteomes" id="UP000237105"/>
    </source>
</evidence>
<proteinExistence type="predicted"/>
<sequence length="106" mass="12135">MTSHCQNHAGERQKPWLRFCSSLAMRHSDSLGAPAMSSTGRRTSPELGRRCCSGQGATCRTKLLWWLGFVKQREMRHRLTETSSVGLWFKDAYVSFGRMREVREGI</sequence>
<keyword evidence="2" id="KW-1185">Reference proteome</keyword>